<proteinExistence type="predicted"/>
<evidence type="ECO:0000313" key="1">
    <source>
        <dbReference type="EMBL" id="VDP48806.1"/>
    </source>
</evidence>
<dbReference type="WBParaSite" id="SCUD_0001245001-mRNA-1">
    <property type="protein sequence ID" value="SCUD_0001245001-mRNA-1"/>
    <property type="gene ID" value="SCUD_0001245001"/>
</dbReference>
<dbReference type="AlphaFoldDB" id="A0A183KBQ9"/>
<evidence type="ECO:0000313" key="2">
    <source>
        <dbReference type="Proteomes" id="UP000279833"/>
    </source>
</evidence>
<protein>
    <submittedName>
        <fullName evidence="3">Reverse transcriptase domain-containing protein</fullName>
    </submittedName>
</protein>
<keyword evidence="2" id="KW-1185">Reference proteome</keyword>
<reference evidence="3" key="1">
    <citation type="submission" date="2016-06" db="UniProtKB">
        <authorList>
            <consortium name="WormBaseParasite"/>
        </authorList>
    </citation>
    <scope>IDENTIFICATION</scope>
</reference>
<dbReference type="PANTHER" id="PTHR19446">
    <property type="entry name" value="REVERSE TRANSCRIPTASES"/>
    <property type="match status" value="1"/>
</dbReference>
<name>A0A183KBQ9_9TREM</name>
<accession>A0A183KBQ9</accession>
<evidence type="ECO:0000313" key="3">
    <source>
        <dbReference type="WBParaSite" id="SCUD_0001245001-mRNA-1"/>
    </source>
</evidence>
<reference evidence="1 2" key="2">
    <citation type="submission" date="2018-11" db="EMBL/GenBank/DDBJ databases">
        <authorList>
            <consortium name="Pathogen Informatics"/>
        </authorList>
    </citation>
    <scope>NUCLEOTIDE SEQUENCE [LARGE SCALE GENOMIC DNA]</scope>
    <source>
        <strain evidence="1">Dakar</strain>
        <strain evidence="2">Dakar, Senegal</strain>
    </source>
</reference>
<dbReference type="STRING" id="6186.A0A183KBQ9"/>
<dbReference type="Proteomes" id="UP000279833">
    <property type="component" value="Unassembled WGS sequence"/>
</dbReference>
<sequence>MAIRQIKSVKAEGPDNIQPGALKADVAVTAKILHILFSKIWDEEQVPTDWKEGLLIKIPKKGDLSKCDNYRGITLPSMSGKVFNRVLLNRIKDSVNAKLRDQQAGFLRIDRVQTKSQLCGSLWNNQLNGIHHSTSTSLTTKMHLIGWTEQHYGNFFDTTACLRR</sequence>
<gene>
    <name evidence="1" type="ORF">SCUD_LOCUS12447</name>
</gene>
<organism evidence="3">
    <name type="scientific">Schistosoma curassoni</name>
    <dbReference type="NCBI Taxonomy" id="6186"/>
    <lineage>
        <taxon>Eukaryota</taxon>
        <taxon>Metazoa</taxon>
        <taxon>Spiralia</taxon>
        <taxon>Lophotrochozoa</taxon>
        <taxon>Platyhelminthes</taxon>
        <taxon>Trematoda</taxon>
        <taxon>Digenea</taxon>
        <taxon>Strigeidida</taxon>
        <taxon>Schistosomatoidea</taxon>
        <taxon>Schistosomatidae</taxon>
        <taxon>Schistosoma</taxon>
    </lineage>
</organism>
<dbReference type="EMBL" id="UZAK01035132">
    <property type="protein sequence ID" value="VDP48806.1"/>
    <property type="molecule type" value="Genomic_DNA"/>
</dbReference>